<feature type="compositionally biased region" description="Polar residues" evidence="1">
    <location>
        <begin position="60"/>
        <end position="78"/>
    </location>
</feature>
<sequence length="78" mass="8737">MDAKLKAKAMTDDQLDGVAGGWIVMGGGVWKQDNGTRLELGSRQEVDNETRREIDDLFNSKGTKNKQPTLNTYSYKFP</sequence>
<gene>
    <name evidence="2" type="ORF">E7203_00490</name>
</gene>
<protein>
    <submittedName>
        <fullName evidence="2">Uncharacterized protein</fullName>
    </submittedName>
</protein>
<feature type="region of interest" description="Disordered" evidence="1">
    <location>
        <begin position="42"/>
        <end position="78"/>
    </location>
</feature>
<evidence type="ECO:0000313" key="2">
    <source>
        <dbReference type="EMBL" id="MBE6083948.1"/>
    </source>
</evidence>
<name>A0A927WC65_SELRU</name>
<comment type="caution">
    <text evidence="2">The sequence shown here is derived from an EMBL/GenBank/DDBJ whole genome shotgun (WGS) entry which is preliminary data.</text>
</comment>
<dbReference type="AlphaFoldDB" id="A0A927WC65"/>
<reference evidence="2" key="1">
    <citation type="submission" date="2019-04" db="EMBL/GenBank/DDBJ databases">
        <title>Evolution of Biomass-Degrading Anaerobic Consortia Revealed by Metagenomics.</title>
        <authorList>
            <person name="Peng X."/>
        </authorList>
    </citation>
    <scope>NUCLEOTIDE SEQUENCE</scope>
    <source>
        <strain evidence="2">SIG242</strain>
    </source>
</reference>
<evidence type="ECO:0000313" key="3">
    <source>
        <dbReference type="Proteomes" id="UP000772151"/>
    </source>
</evidence>
<dbReference type="Proteomes" id="UP000772151">
    <property type="component" value="Unassembled WGS sequence"/>
</dbReference>
<proteinExistence type="predicted"/>
<dbReference type="EMBL" id="SVCA01000001">
    <property type="protein sequence ID" value="MBE6083948.1"/>
    <property type="molecule type" value="Genomic_DNA"/>
</dbReference>
<accession>A0A927WC65</accession>
<evidence type="ECO:0000256" key="1">
    <source>
        <dbReference type="SAM" id="MobiDB-lite"/>
    </source>
</evidence>
<organism evidence="2 3">
    <name type="scientific">Selenomonas ruminantium</name>
    <dbReference type="NCBI Taxonomy" id="971"/>
    <lineage>
        <taxon>Bacteria</taxon>
        <taxon>Bacillati</taxon>
        <taxon>Bacillota</taxon>
        <taxon>Negativicutes</taxon>
        <taxon>Selenomonadales</taxon>
        <taxon>Selenomonadaceae</taxon>
        <taxon>Selenomonas</taxon>
    </lineage>
</organism>
<dbReference type="RefSeq" id="WP_303667888.1">
    <property type="nucleotide sequence ID" value="NZ_SVCA01000001.1"/>
</dbReference>
<feature type="compositionally biased region" description="Basic and acidic residues" evidence="1">
    <location>
        <begin position="42"/>
        <end position="55"/>
    </location>
</feature>